<dbReference type="Pfam" id="PF16778">
    <property type="entry name" value="Phage_tail_APC"/>
    <property type="match status" value="1"/>
</dbReference>
<accession>A0ABX8UPP6</accession>
<evidence type="ECO:0000313" key="4">
    <source>
        <dbReference type="EMBL" id="QYD70864.1"/>
    </source>
</evidence>
<evidence type="ECO:0000259" key="2">
    <source>
        <dbReference type="Pfam" id="PF09636"/>
    </source>
</evidence>
<feature type="domain" description="Bacteriophage SP-beta YorD" evidence="2">
    <location>
        <begin position="7"/>
        <end position="64"/>
    </location>
</feature>
<dbReference type="EMBL" id="CP080095">
    <property type="protein sequence ID" value="QYD70864.1"/>
    <property type="molecule type" value="Genomic_DNA"/>
</dbReference>
<dbReference type="Proteomes" id="UP000826462">
    <property type="component" value="Chromosome 1"/>
</dbReference>
<dbReference type="InterPro" id="IPR031893">
    <property type="entry name" value="Phage_tail_APC"/>
</dbReference>
<reference evidence="4 5" key="1">
    <citation type="submission" date="2021-07" db="EMBL/GenBank/DDBJ databases">
        <title>Paraburkholderia edwinii protects Aspergillus sp. from phenazines by acting as a toxin sponge.</title>
        <authorList>
            <person name="Dahlstrom K.M."/>
            <person name="Newman D.K."/>
        </authorList>
    </citation>
    <scope>NUCLEOTIDE SEQUENCE [LARGE SCALE GENOMIC DNA]</scope>
    <source>
        <strain evidence="4 5">Pe01</strain>
    </source>
</reference>
<keyword evidence="5" id="KW-1185">Reference proteome</keyword>
<evidence type="ECO:0000256" key="1">
    <source>
        <dbReference type="SAM" id="MobiDB-lite"/>
    </source>
</evidence>
<proteinExistence type="predicted"/>
<sequence length="134" mass="15635">MTNDELLAMLQMEYPDAVPGKDYLIVVTYEDGVNQSAHARLWQWTHPTIPRPTDEFLNQKWADNHPKVREWKDGDYKRAERNRRLIAADALVERAIDKQDADAERAARTYRQALRDVPQQDGFPNSFEWPSAPK</sequence>
<organism evidence="4 5">
    <name type="scientific">Paraburkholderia edwinii</name>
    <dbReference type="NCBI Taxonomy" id="2861782"/>
    <lineage>
        <taxon>Bacteria</taxon>
        <taxon>Pseudomonadati</taxon>
        <taxon>Pseudomonadota</taxon>
        <taxon>Betaproteobacteria</taxon>
        <taxon>Burkholderiales</taxon>
        <taxon>Burkholderiaceae</taxon>
        <taxon>Paraburkholderia</taxon>
    </lineage>
</organism>
<evidence type="ECO:0000259" key="3">
    <source>
        <dbReference type="Pfam" id="PF16778"/>
    </source>
</evidence>
<feature type="domain" description="Phage tail assembly chaperone-like" evidence="3">
    <location>
        <begin position="78"/>
        <end position="134"/>
    </location>
</feature>
<gene>
    <name evidence="4" type="ORF">KZJ38_07560</name>
</gene>
<dbReference type="InterPro" id="IPR035950">
    <property type="entry name" value="XkdW-like_sf"/>
</dbReference>
<dbReference type="InterPro" id="IPR019094">
    <property type="entry name" value="Phage_SP-beta_YorD"/>
</dbReference>
<dbReference type="Gene3D" id="3.30.56.60">
    <property type="entry name" value="XkdW-like"/>
    <property type="match status" value="1"/>
</dbReference>
<protein>
    <submittedName>
        <fullName evidence="4">Phage tail assembly chaperone</fullName>
    </submittedName>
</protein>
<dbReference type="Pfam" id="PF09636">
    <property type="entry name" value="XkdW"/>
    <property type="match status" value="1"/>
</dbReference>
<evidence type="ECO:0000313" key="5">
    <source>
        <dbReference type="Proteomes" id="UP000826462"/>
    </source>
</evidence>
<name>A0ABX8UPP6_9BURK</name>
<feature type="region of interest" description="Disordered" evidence="1">
    <location>
        <begin position="112"/>
        <end position="134"/>
    </location>
</feature>